<dbReference type="GO" id="GO:0005737">
    <property type="term" value="C:cytoplasm"/>
    <property type="evidence" value="ECO:0007669"/>
    <property type="project" value="UniProtKB-SubCell"/>
</dbReference>
<dbReference type="GO" id="GO:0051500">
    <property type="term" value="F:D-tyrosyl-tRNA(Tyr) deacylase activity"/>
    <property type="evidence" value="ECO:0007669"/>
    <property type="project" value="TreeGrafter"/>
</dbReference>
<dbReference type="Proteomes" id="UP000218810">
    <property type="component" value="Unassembled WGS sequence"/>
</dbReference>
<dbReference type="GO" id="GO:0000049">
    <property type="term" value="F:tRNA binding"/>
    <property type="evidence" value="ECO:0007669"/>
    <property type="project" value="UniProtKB-UniRule"/>
</dbReference>
<dbReference type="RefSeq" id="WP_095719017.1">
    <property type="nucleotide sequence ID" value="NZ_NTGA01000026.1"/>
</dbReference>
<gene>
    <name evidence="2" type="primary">dtd</name>
    <name evidence="3" type="ORF">CEY15_14365</name>
</gene>
<dbReference type="EC" id="3.1.1.96" evidence="2"/>
<dbReference type="GO" id="GO:0043908">
    <property type="term" value="F:Ser(Gly)-tRNA(Ala) hydrolase activity"/>
    <property type="evidence" value="ECO:0007669"/>
    <property type="project" value="UniProtKB-UniRule"/>
</dbReference>
<comment type="catalytic activity">
    <reaction evidence="2">
        <text>a D-aminoacyl-tRNA + H2O = a tRNA + a D-alpha-amino acid + H(+)</text>
        <dbReference type="Rhea" id="RHEA:13953"/>
        <dbReference type="Rhea" id="RHEA-COMP:10123"/>
        <dbReference type="Rhea" id="RHEA-COMP:10124"/>
        <dbReference type="ChEBI" id="CHEBI:15377"/>
        <dbReference type="ChEBI" id="CHEBI:15378"/>
        <dbReference type="ChEBI" id="CHEBI:59871"/>
        <dbReference type="ChEBI" id="CHEBI:78442"/>
        <dbReference type="ChEBI" id="CHEBI:79333"/>
        <dbReference type="EC" id="3.1.1.96"/>
    </reaction>
</comment>
<dbReference type="Gene3D" id="3.50.80.10">
    <property type="entry name" value="D-tyrosyl-tRNA(Tyr) deacylase"/>
    <property type="match status" value="1"/>
</dbReference>
<feature type="short sequence motif" description="Gly-cisPro motif, important for rejection of L-amino acids" evidence="2">
    <location>
        <begin position="163"/>
        <end position="164"/>
    </location>
</feature>
<dbReference type="PANTHER" id="PTHR10472:SF5">
    <property type="entry name" value="D-AMINOACYL-TRNA DEACYLASE 1"/>
    <property type="match status" value="1"/>
</dbReference>
<organism evidence="3 4">
    <name type="scientific">Dietzia natronolimnaea</name>
    <dbReference type="NCBI Taxonomy" id="161920"/>
    <lineage>
        <taxon>Bacteria</taxon>
        <taxon>Bacillati</taxon>
        <taxon>Actinomycetota</taxon>
        <taxon>Actinomycetes</taxon>
        <taxon>Mycobacteriales</taxon>
        <taxon>Dietziaceae</taxon>
        <taxon>Dietzia</taxon>
    </lineage>
</organism>
<comment type="catalytic activity">
    <reaction evidence="2">
        <text>glycyl-tRNA(Ala) + H2O = tRNA(Ala) + glycine + H(+)</text>
        <dbReference type="Rhea" id="RHEA:53744"/>
        <dbReference type="Rhea" id="RHEA-COMP:9657"/>
        <dbReference type="Rhea" id="RHEA-COMP:13640"/>
        <dbReference type="ChEBI" id="CHEBI:15377"/>
        <dbReference type="ChEBI" id="CHEBI:15378"/>
        <dbReference type="ChEBI" id="CHEBI:57305"/>
        <dbReference type="ChEBI" id="CHEBI:78442"/>
        <dbReference type="ChEBI" id="CHEBI:78522"/>
    </reaction>
</comment>
<dbReference type="GO" id="GO:0019478">
    <property type="term" value="P:D-amino acid catabolic process"/>
    <property type="evidence" value="ECO:0007669"/>
    <property type="project" value="UniProtKB-UniRule"/>
</dbReference>
<dbReference type="SUPFAM" id="SSF69500">
    <property type="entry name" value="DTD-like"/>
    <property type="match status" value="1"/>
</dbReference>
<keyword evidence="2" id="KW-0694">RNA-binding</keyword>
<keyword evidence="2" id="KW-0963">Cytoplasm</keyword>
<dbReference type="PANTHER" id="PTHR10472">
    <property type="entry name" value="D-TYROSYL-TRNA TYR DEACYLASE"/>
    <property type="match status" value="1"/>
</dbReference>
<comment type="subunit">
    <text evidence="2">Homodimer.</text>
</comment>
<name>A0A2A2WM64_9ACTN</name>
<dbReference type="EC" id="3.1.1.-" evidence="2"/>
<dbReference type="HAMAP" id="MF_00518">
    <property type="entry name" value="Deacylase_Dtd"/>
    <property type="match status" value="1"/>
</dbReference>
<accession>A0A2A2WM64</accession>
<evidence type="ECO:0000313" key="3">
    <source>
        <dbReference type="EMBL" id="PAY22282.1"/>
    </source>
</evidence>
<comment type="domain">
    <text evidence="2">A Gly-cisPro motif from one monomer fits into the active site of the other monomer to allow specific chiral rejection of L-amino acids.</text>
</comment>
<dbReference type="AlphaFoldDB" id="A0A2A2WM64"/>
<keyword evidence="4" id="KW-1185">Reference proteome</keyword>
<comment type="function">
    <text evidence="2">An aminoacyl-tRNA editing enzyme that deacylates mischarged D-aminoacyl-tRNAs. Also deacylates mischarged glycyl-tRNA(Ala), protecting cells against glycine mischarging by AlaRS. Acts via tRNA-based rather than protein-based catalysis; rejects L-amino acids rather than detecting D-amino acids in the active site. By recycling D-aminoacyl-tRNA to D-amino acids and free tRNA molecules, this enzyme counteracts the toxicity associated with the formation of D-aminoacyl-tRNA entities in vivo and helps enforce protein L-homochirality.</text>
</comment>
<dbReference type="EMBL" id="NTGA01000026">
    <property type="protein sequence ID" value="PAY22282.1"/>
    <property type="molecule type" value="Genomic_DNA"/>
</dbReference>
<keyword evidence="2" id="KW-0820">tRNA-binding</keyword>
<dbReference type="InterPro" id="IPR003732">
    <property type="entry name" value="Daa-tRNA_deacyls_DTD"/>
</dbReference>
<comment type="subcellular location">
    <subcellularLocation>
        <location evidence="2">Cytoplasm</location>
    </subcellularLocation>
</comment>
<evidence type="ECO:0000256" key="1">
    <source>
        <dbReference type="ARBA" id="ARBA00009673"/>
    </source>
</evidence>
<dbReference type="Pfam" id="PF02580">
    <property type="entry name" value="Tyr_Deacylase"/>
    <property type="match status" value="1"/>
</dbReference>
<evidence type="ECO:0000256" key="2">
    <source>
        <dbReference type="HAMAP-Rule" id="MF_00518"/>
    </source>
</evidence>
<comment type="caution">
    <text evidence="3">The sequence shown here is derived from an EMBL/GenBank/DDBJ whole genome shotgun (WGS) entry which is preliminary data.</text>
</comment>
<dbReference type="InterPro" id="IPR023509">
    <property type="entry name" value="DTD-like_sf"/>
</dbReference>
<keyword evidence="2" id="KW-0378">Hydrolase</keyword>
<proteinExistence type="inferred from homology"/>
<sequence length="177" mass="18020">MRAVISRVTEASVTVDGAVVGALPRAGLLVLLGVSIDDDETDVSTMVRKIAELRILRGRSGDDDDGAVQDAAGSVGKVDVGAVEVGAVEVGAVEAGAPVLVVSQFTLMGSTAKGRRPSWSRAAPGEQAEAAVDAVVRGLRERGLEVATGEFGAMMQVSSVNDGPFTVLVDTSASRVS</sequence>
<comment type="similarity">
    <text evidence="1 2">Belongs to the DTD family.</text>
</comment>
<evidence type="ECO:0000313" key="4">
    <source>
        <dbReference type="Proteomes" id="UP000218810"/>
    </source>
</evidence>
<dbReference type="GO" id="GO:0106026">
    <property type="term" value="F:Gly-tRNA(Ala) deacylase activity"/>
    <property type="evidence" value="ECO:0007669"/>
    <property type="project" value="UniProtKB-UniRule"/>
</dbReference>
<dbReference type="OrthoDB" id="9801395at2"/>
<reference evidence="4" key="1">
    <citation type="submission" date="2017-09" db="EMBL/GenBank/DDBJ databases">
        <authorList>
            <person name="Zhang Y."/>
            <person name="Huang X."/>
            <person name="Liu J."/>
            <person name="Lu L."/>
            <person name="Peng K."/>
        </authorList>
    </citation>
    <scope>NUCLEOTIDE SEQUENCE [LARGE SCALE GENOMIC DNA]</scope>
    <source>
        <strain evidence="4">S-XJ-1</strain>
    </source>
</reference>
<protein>
    <recommendedName>
        <fullName evidence="2">D-aminoacyl-tRNA deacylase</fullName>
        <shortName evidence="2">DTD</shortName>
        <ecNumber evidence="2">3.1.1.96</ecNumber>
    </recommendedName>
    <alternativeName>
        <fullName evidence="2">Gly-tRNA(Ala) deacylase</fullName>
        <ecNumber evidence="2">3.1.1.-</ecNumber>
    </alternativeName>
</protein>